<dbReference type="SUPFAM" id="SSF50475">
    <property type="entry name" value="FMN-binding split barrel"/>
    <property type="match status" value="1"/>
</dbReference>
<evidence type="ECO:0000259" key="1">
    <source>
        <dbReference type="Pfam" id="PF12766"/>
    </source>
</evidence>
<proteinExistence type="predicted"/>
<dbReference type="AlphaFoldDB" id="A0A9P8CQY9"/>
<dbReference type="Proteomes" id="UP000887229">
    <property type="component" value="Unassembled WGS sequence"/>
</dbReference>
<protein>
    <submittedName>
        <fullName evidence="2">Pyridoxamine 5'-phosphate oxidase-domain-containing protein</fullName>
    </submittedName>
</protein>
<organism evidence="2 3">
    <name type="scientific">Emericellopsis atlantica</name>
    <dbReference type="NCBI Taxonomy" id="2614577"/>
    <lineage>
        <taxon>Eukaryota</taxon>
        <taxon>Fungi</taxon>
        <taxon>Dikarya</taxon>
        <taxon>Ascomycota</taxon>
        <taxon>Pezizomycotina</taxon>
        <taxon>Sordariomycetes</taxon>
        <taxon>Hypocreomycetidae</taxon>
        <taxon>Hypocreales</taxon>
        <taxon>Bionectriaceae</taxon>
        <taxon>Emericellopsis</taxon>
    </lineage>
</organism>
<evidence type="ECO:0000313" key="3">
    <source>
        <dbReference type="Proteomes" id="UP000887229"/>
    </source>
</evidence>
<feature type="domain" description="Pyridoxamine 5'-phosphate oxidase Alr4036 family FMN-binding" evidence="1">
    <location>
        <begin position="9"/>
        <end position="132"/>
    </location>
</feature>
<dbReference type="InterPro" id="IPR024624">
    <property type="entry name" value="Pyridox_Oxase_Alr4036_FMN-bd"/>
</dbReference>
<dbReference type="Pfam" id="PF12766">
    <property type="entry name" value="Pyridox_oxase_2"/>
    <property type="match status" value="1"/>
</dbReference>
<dbReference type="GeneID" id="70295715"/>
<dbReference type="EMBL" id="MU251248">
    <property type="protein sequence ID" value="KAG9256454.1"/>
    <property type="molecule type" value="Genomic_DNA"/>
</dbReference>
<gene>
    <name evidence="2" type="ORF">F5Z01DRAFT_672438</name>
</gene>
<dbReference type="PANTHER" id="PTHR28243:SF1">
    <property type="entry name" value="PYRIDOXAMINE 5'-PHOSPHATE OXIDASE ALR4036 FAMILY FMN-BINDING DOMAIN-CONTAINING PROTEIN"/>
    <property type="match status" value="1"/>
</dbReference>
<sequence length="259" mass="28822">MAETARSPAPWRASFLAHVKDMDEPSFNLSTLHRIDDTTIVPRSRTVIYRGMWADMPVNSKNQAELNPKGFESDLPTLTTDARMEKVPEMLNSGRDNGKEPMQSGKGGPIEAVFWCSKAKTQWRLRGHSYIIGPDIGSDAAAPVRAAVERHMRGSGNEFSFTRELTAHFGNLSPMMRGTFRNPPPGTPLSETLSAGEALGQKVEDLDDAVARKNFRVVIIVPEEVDQVDLSDPERVRRWSYMHVGEGTAGSWKITETWP</sequence>
<evidence type="ECO:0000313" key="2">
    <source>
        <dbReference type="EMBL" id="KAG9256454.1"/>
    </source>
</evidence>
<comment type="caution">
    <text evidence="2">The sequence shown here is derived from an EMBL/GenBank/DDBJ whole genome shotgun (WGS) entry which is preliminary data.</text>
</comment>
<reference evidence="2" key="1">
    <citation type="journal article" date="2021" name="IMA Fungus">
        <title>Genomic characterization of three marine fungi, including Emericellopsis atlantica sp. nov. with signatures of a generalist lifestyle and marine biomass degradation.</title>
        <authorList>
            <person name="Hagestad O.C."/>
            <person name="Hou L."/>
            <person name="Andersen J.H."/>
            <person name="Hansen E.H."/>
            <person name="Altermark B."/>
            <person name="Li C."/>
            <person name="Kuhnert E."/>
            <person name="Cox R.J."/>
            <person name="Crous P.W."/>
            <person name="Spatafora J.W."/>
            <person name="Lail K."/>
            <person name="Amirebrahimi M."/>
            <person name="Lipzen A."/>
            <person name="Pangilinan J."/>
            <person name="Andreopoulos W."/>
            <person name="Hayes R.D."/>
            <person name="Ng V."/>
            <person name="Grigoriev I.V."/>
            <person name="Jackson S.A."/>
            <person name="Sutton T.D.S."/>
            <person name="Dobson A.D.W."/>
            <person name="Rama T."/>
        </authorList>
    </citation>
    <scope>NUCLEOTIDE SEQUENCE</scope>
    <source>
        <strain evidence="2">TS7</strain>
    </source>
</reference>
<dbReference type="OrthoDB" id="5394411at2759"/>
<dbReference type="Gene3D" id="2.30.110.10">
    <property type="entry name" value="Electron Transport, Fmn-binding Protein, Chain A"/>
    <property type="match status" value="1"/>
</dbReference>
<name>A0A9P8CQY9_9HYPO</name>
<dbReference type="InterPro" id="IPR012349">
    <property type="entry name" value="Split_barrel_FMN-bd"/>
</dbReference>
<keyword evidence="3" id="KW-1185">Reference proteome</keyword>
<dbReference type="PANTHER" id="PTHR28243">
    <property type="entry name" value="AGL049CP"/>
    <property type="match status" value="1"/>
</dbReference>
<accession>A0A9P8CQY9</accession>
<dbReference type="RefSeq" id="XP_046120378.1">
    <property type="nucleotide sequence ID" value="XM_046264812.1"/>
</dbReference>
<dbReference type="GO" id="GO:0010181">
    <property type="term" value="F:FMN binding"/>
    <property type="evidence" value="ECO:0007669"/>
    <property type="project" value="InterPro"/>
</dbReference>